<name>A0A7C8RD39_ORBOL</name>
<protein>
    <recommendedName>
        <fullName evidence="2">F-box domain-containing protein</fullName>
    </recommendedName>
</protein>
<comment type="caution">
    <text evidence="3">The sequence shown here is derived from an EMBL/GenBank/DDBJ whole genome shotgun (WGS) entry which is preliminary data.</text>
</comment>
<dbReference type="InterPro" id="IPR036047">
    <property type="entry name" value="F-box-like_dom_sf"/>
</dbReference>
<feature type="domain" description="F-box" evidence="2">
    <location>
        <begin position="1"/>
        <end position="52"/>
    </location>
</feature>
<evidence type="ECO:0000313" key="3">
    <source>
        <dbReference type="EMBL" id="KAF3282337.1"/>
    </source>
</evidence>
<proteinExistence type="predicted"/>
<sequence length="389" mass="44282">MHILQLPVELQQEILFNLAWHEHFIASQVCQKWASIFTSEKFRRKRYVYDKIQPNVPLPGFPTNWGFQRYLPQDEGPPWRSQSGGELSLHGLLWSDTLIMFLSREKGEVKARLLVTADAVGYLTEPRGLGLLKQFHEKRYGRRSLYDITESPLLDHDKIFFWGEPTTKIPNPEGHEDGGKKGFVKQVGFASPAPNDSHISEKNGKDGGSSGEGSDAARPAISKKLPKDPPVVIFRGPARVHQLKQGIKPRYVNNPGELKSSPSSEHRRWTVNDFEETYEIGTEPLHYSGSNGDSIRDFLETIRKFLARDLFVDESSTLACWCIFDTEHRYLYSYDQQSGAGSLSHRDPRRNIWVPTTILRNGEKQNKHKNLLGLPSYYNQFASGCILTA</sequence>
<dbReference type="SUPFAM" id="SSF81383">
    <property type="entry name" value="F-box domain"/>
    <property type="match status" value="1"/>
</dbReference>
<evidence type="ECO:0000259" key="2">
    <source>
        <dbReference type="PROSITE" id="PS50181"/>
    </source>
</evidence>
<dbReference type="AlphaFoldDB" id="A0A7C8RD39"/>
<dbReference type="InterPro" id="IPR001810">
    <property type="entry name" value="F-box_dom"/>
</dbReference>
<organism evidence="3 4">
    <name type="scientific">Orbilia oligospora</name>
    <name type="common">Nematode-trapping fungus</name>
    <name type="synonym">Arthrobotrys oligospora</name>
    <dbReference type="NCBI Taxonomy" id="2813651"/>
    <lineage>
        <taxon>Eukaryota</taxon>
        <taxon>Fungi</taxon>
        <taxon>Dikarya</taxon>
        <taxon>Ascomycota</taxon>
        <taxon>Pezizomycotina</taxon>
        <taxon>Orbiliomycetes</taxon>
        <taxon>Orbiliales</taxon>
        <taxon>Orbiliaceae</taxon>
        <taxon>Orbilia</taxon>
    </lineage>
</organism>
<accession>A0A7C8RD39</accession>
<dbReference type="Pfam" id="PF00646">
    <property type="entry name" value="F-box"/>
    <property type="match status" value="1"/>
</dbReference>
<dbReference type="OrthoDB" id="5299516at2759"/>
<dbReference type="SMART" id="SM00256">
    <property type="entry name" value="FBOX"/>
    <property type="match status" value="1"/>
</dbReference>
<evidence type="ECO:0000256" key="1">
    <source>
        <dbReference type="SAM" id="MobiDB-lite"/>
    </source>
</evidence>
<reference evidence="3 4" key="1">
    <citation type="submission" date="2020-01" db="EMBL/GenBank/DDBJ databases">
        <authorList>
            <person name="Palmer J.M."/>
        </authorList>
    </citation>
    <scope>NUCLEOTIDE SEQUENCE [LARGE SCALE GENOMIC DNA]</scope>
    <source>
        <strain evidence="3 4">TWF970</strain>
    </source>
</reference>
<evidence type="ECO:0000313" key="4">
    <source>
        <dbReference type="Proteomes" id="UP000474640"/>
    </source>
</evidence>
<dbReference type="Proteomes" id="UP000474640">
    <property type="component" value="Unassembled WGS sequence"/>
</dbReference>
<feature type="region of interest" description="Disordered" evidence="1">
    <location>
        <begin position="167"/>
        <end position="228"/>
    </location>
</feature>
<dbReference type="PROSITE" id="PS50181">
    <property type="entry name" value="FBOX"/>
    <property type="match status" value="1"/>
</dbReference>
<dbReference type="CDD" id="cd09917">
    <property type="entry name" value="F-box_SF"/>
    <property type="match status" value="1"/>
</dbReference>
<dbReference type="EMBL" id="JAABOJ010000013">
    <property type="protein sequence ID" value="KAF3282337.1"/>
    <property type="molecule type" value="Genomic_DNA"/>
</dbReference>
<gene>
    <name evidence="3" type="ORF">TWF970_001747</name>
</gene>